<proteinExistence type="predicted"/>
<dbReference type="AlphaFoldDB" id="A0A229RD10"/>
<dbReference type="Proteomes" id="UP000215563">
    <property type="component" value="Unassembled WGS sequence"/>
</dbReference>
<dbReference type="RefSeq" id="WP_020637637.1">
    <property type="nucleotide sequence ID" value="NZ_KB913032.1"/>
</dbReference>
<evidence type="ECO:0000313" key="3">
    <source>
        <dbReference type="Proteomes" id="UP000215563"/>
    </source>
</evidence>
<feature type="signal peptide" evidence="1">
    <location>
        <begin position="1"/>
        <end position="23"/>
    </location>
</feature>
<gene>
    <name evidence="2" type="ORF">CFP75_34775</name>
</gene>
<organism evidence="2 3">
    <name type="scientific">Amycolatopsis alba DSM 44262</name>
    <dbReference type="NCBI Taxonomy" id="1125972"/>
    <lineage>
        <taxon>Bacteria</taxon>
        <taxon>Bacillati</taxon>
        <taxon>Actinomycetota</taxon>
        <taxon>Actinomycetes</taxon>
        <taxon>Pseudonocardiales</taxon>
        <taxon>Pseudonocardiaceae</taxon>
        <taxon>Amycolatopsis</taxon>
    </lineage>
</organism>
<dbReference type="OrthoDB" id="3631275at2"/>
<evidence type="ECO:0000256" key="1">
    <source>
        <dbReference type="SAM" id="SignalP"/>
    </source>
</evidence>
<dbReference type="EMBL" id="NMQU01000122">
    <property type="protein sequence ID" value="OXM44379.1"/>
    <property type="molecule type" value="Genomic_DNA"/>
</dbReference>
<keyword evidence="3" id="KW-1185">Reference proteome</keyword>
<keyword evidence="1" id="KW-0732">Signal</keyword>
<feature type="chain" id="PRO_5038676406" evidence="1">
    <location>
        <begin position="24"/>
        <end position="136"/>
    </location>
</feature>
<comment type="caution">
    <text evidence="2">The sequence shown here is derived from an EMBL/GenBank/DDBJ whole genome shotgun (WGS) entry which is preliminary data.</text>
</comment>
<accession>A0A229RD10</accession>
<protein>
    <submittedName>
        <fullName evidence="2">Uncharacterized protein</fullName>
    </submittedName>
</protein>
<reference evidence="2 3" key="1">
    <citation type="submission" date="2017-07" db="EMBL/GenBank/DDBJ databases">
        <title>Amycolatopsis alba DSM 44262 Genome sequencing and assembly.</title>
        <authorList>
            <person name="Kaur N."/>
            <person name="Mayilraj S."/>
        </authorList>
    </citation>
    <scope>NUCLEOTIDE SEQUENCE [LARGE SCALE GENOMIC DNA]</scope>
    <source>
        <strain evidence="2 3">DSM 44262</strain>
    </source>
</reference>
<sequence>MNKKTWLLAGVATLAMTSIPAVAQAGFPACWGQLNIAGRDLGSAIEWGGLYTCQPVTGGDYDADWTVSSDGAVIRSGKFQPAINDTQTPFPVTYVDLPNPAPLVSKHVKVSVTFNAAPPSKASLSTERDVTYDPNG</sequence>
<evidence type="ECO:0000313" key="2">
    <source>
        <dbReference type="EMBL" id="OXM44379.1"/>
    </source>
</evidence>
<name>A0A229RD10_AMYAL</name>